<evidence type="ECO:0000256" key="4">
    <source>
        <dbReference type="ARBA" id="ARBA00022729"/>
    </source>
</evidence>
<feature type="domain" description="ML-like" evidence="9">
    <location>
        <begin position="36"/>
        <end position="234"/>
    </location>
</feature>
<evidence type="ECO:0000256" key="6">
    <source>
        <dbReference type="ARBA" id="ARBA00023136"/>
    </source>
</evidence>
<keyword evidence="6 8" id="KW-0472">Membrane</keyword>
<dbReference type="InterPro" id="IPR040241">
    <property type="entry name" value="TRP_Flc/Pkd2-like"/>
</dbReference>
<sequence>MEKAYPSPASSSRRLPYGRYTSSIIIASLMLFLNPVSAHFIPFDNCLSPSLISNASVLQFVPLFVWAAFNSTDASHNLNITVYGNVTGNAYEGKTNPGPSSQLWDDRNDTTGKIPDLPADDAAYTTFTTRFDVVDHTTYGPNATRFCNTSNITPCPWAPIFKFTGDSETVAPFVGPEGHNQNTTRLNAMTVAHDLYSSYAFTSINTLLRLKSGEKGARDLACIQASVTPDFGKTYSDTLTYVPLVILILVAIATASAAIFSPWGSTDIFRFTSNYGRDDDLLRLVTPGFGDCLQYIQFVVLAGSLSLNYPGFFQPAVSQVSWSALMFNESFVTHGTGFRGVVDGIYVANASYGLDRMSQLVGMTDDRDMWAGMMVWLLVIIAAIIVLVQIGFTARWAYHFFSNTQQEDMRQKNLPFSAGNAIRIIFNYFLLPIVALSCYQLVIAGFSPNSVVAVAAIVIVILICFAGYLLWLIATTRPRSYLFDDLPTVLLYGPLYNTYSDNAATFALVPVMLTFIRGIAIGAVQPSGIAQVVLLAICEVITILTLNAFRPFHSPTSMNAFHTGFAIVRLLTILLSVAFVPSLNVKDAPRGWIGYIILLLHAIVLVFGFFLNAGQTLIEVLARLAGAGGEGGTASRGGLVRVFGMRQLSRRNPRRSGRARQSVASDAAMLTHDGDQKSLQWNGGRSRSISASSAILLSRQGGENRQSLGLESSSAGGAGDTPTSGRASAFSYVPGGSQAAGHSGTGGIVNLRNTETADPYYRPPRPRRTTMEAASPQTQNRNSYSSAEWANRRWSHHSPDLEASPNPPEGVVISRRGTPTPVTLGGIRDRSDSDAEDPRQSKTDYATREVDFYYGVRGPALSNLPTRRLKTGPADPTGPVSSASGWIKNLFGGKTKEKGKGFEVVRSSRAPPTNRRTPSGAGLSVEEDPYTDDPHIEQPERSRDLALSDEGDAIGAGTRHLPEEEEEEEAEGPSPLHSDDESSHEGSVSEEDEGWVAQRESQIDPFPPSLPTIESAGGIELPSRIGSKASSRPTRESTQRSIRPPTVPRKSSRRDSSTDLSKVGTRLSTIAQSQTSTPRQTIHVYDTDGHRDSVQPVHIDDTRLPFASHKKSASHGTHLSAGGSSFSSSIYPSPGAEEVGYGAGHARHSSSVLGVHDFQLERPTSMGYVQQHRASDHIHTGGASLQESSAELVDDPSRKPNLANIGQAS</sequence>
<feature type="compositionally biased region" description="Polar residues" evidence="7">
    <location>
        <begin position="775"/>
        <end position="788"/>
    </location>
</feature>
<dbReference type="PANTHER" id="PTHR31145">
    <property type="entry name" value="INTEGRAL MEMBRANE PROTEIN (AFU_ORTHOLOGUE AFUA_7G01610)"/>
    <property type="match status" value="1"/>
</dbReference>
<evidence type="ECO:0000256" key="5">
    <source>
        <dbReference type="ARBA" id="ARBA00022989"/>
    </source>
</evidence>
<feature type="region of interest" description="Disordered" evidence="7">
    <location>
        <begin position="700"/>
        <end position="846"/>
    </location>
</feature>
<feature type="compositionally biased region" description="Basic and acidic residues" evidence="7">
    <location>
        <begin position="827"/>
        <end position="846"/>
    </location>
</feature>
<feature type="compositionally biased region" description="Basic and acidic residues" evidence="7">
    <location>
        <begin position="932"/>
        <end position="946"/>
    </location>
</feature>
<feature type="transmembrane region" description="Helical" evidence="8">
    <location>
        <begin position="532"/>
        <end position="549"/>
    </location>
</feature>
<dbReference type="GO" id="GO:0016020">
    <property type="term" value="C:membrane"/>
    <property type="evidence" value="ECO:0007669"/>
    <property type="project" value="UniProtKB-SubCell"/>
</dbReference>
<organism evidence="10 11">
    <name type="scientific">Ramalina farinacea</name>
    <dbReference type="NCBI Taxonomy" id="258253"/>
    <lineage>
        <taxon>Eukaryota</taxon>
        <taxon>Fungi</taxon>
        <taxon>Dikarya</taxon>
        <taxon>Ascomycota</taxon>
        <taxon>Pezizomycotina</taxon>
        <taxon>Lecanoromycetes</taxon>
        <taxon>OSLEUM clade</taxon>
        <taxon>Lecanoromycetidae</taxon>
        <taxon>Lecanorales</taxon>
        <taxon>Lecanorineae</taxon>
        <taxon>Ramalinaceae</taxon>
        <taxon>Ramalina</taxon>
    </lineage>
</organism>
<reference evidence="10" key="1">
    <citation type="journal article" date="2023" name="Genome Biol. Evol.">
        <title>First Whole Genome Sequence and Flow Cytometry Genome Size Data for the Lichen-Forming Fungus Ramalina farinacea (Ascomycota).</title>
        <authorList>
            <person name="Llewellyn T."/>
            <person name="Mian S."/>
            <person name="Hill R."/>
            <person name="Leitch I.J."/>
            <person name="Gaya E."/>
        </authorList>
    </citation>
    <scope>NUCLEOTIDE SEQUENCE</scope>
    <source>
        <strain evidence="10">LIQ254RAFAR</strain>
    </source>
</reference>
<gene>
    <name evidence="10" type="ORF">OHK93_001425</name>
</gene>
<dbReference type="InterPro" id="IPR010308">
    <property type="entry name" value="TRP_C"/>
</dbReference>
<evidence type="ECO:0000256" key="3">
    <source>
        <dbReference type="ARBA" id="ARBA00022692"/>
    </source>
</evidence>
<evidence type="ECO:0000313" key="11">
    <source>
        <dbReference type="Proteomes" id="UP001161017"/>
    </source>
</evidence>
<dbReference type="EMBL" id="JAPUFD010000011">
    <property type="protein sequence ID" value="MDI1490225.1"/>
    <property type="molecule type" value="Genomic_DNA"/>
</dbReference>
<name>A0AA43QPI1_9LECA</name>
<evidence type="ECO:0000259" key="9">
    <source>
        <dbReference type="SMART" id="SM01320"/>
    </source>
</evidence>
<dbReference type="SMART" id="SM01320">
    <property type="entry name" value="TRP_N"/>
    <property type="match status" value="1"/>
</dbReference>
<proteinExistence type="inferred from homology"/>
<feature type="region of interest" description="Disordered" evidence="7">
    <location>
        <begin position="859"/>
        <end position="1079"/>
    </location>
</feature>
<dbReference type="InterPro" id="IPR032800">
    <property type="entry name" value="TRP_N"/>
</dbReference>
<feature type="transmembrane region" description="Helical" evidence="8">
    <location>
        <begin position="418"/>
        <end position="439"/>
    </location>
</feature>
<dbReference type="GO" id="GO:0055085">
    <property type="term" value="P:transmembrane transport"/>
    <property type="evidence" value="ECO:0007669"/>
    <property type="project" value="TreeGrafter"/>
</dbReference>
<protein>
    <recommendedName>
        <fullName evidence="9">ML-like domain-containing protein</fullName>
    </recommendedName>
</protein>
<feature type="region of interest" description="Disordered" evidence="7">
    <location>
        <begin position="1172"/>
        <end position="1209"/>
    </location>
</feature>
<feature type="transmembrane region" description="Helical" evidence="8">
    <location>
        <begin position="451"/>
        <end position="474"/>
    </location>
</feature>
<keyword evidence="3 8" id="KW-0812">Transmembrane</keyword>
<dbReference type="PANTHER" id="PTHR31145:SF6">
    <property type="entry name" value="INTEGRAL MEMBRANE PROTEIN (AFU_ORTHOLOGUE AFUA_7G01610)"/>
    <property type="match status" value="1"/>
</dbReference>
<feature type="transmembrane region" description="Helical" evidence="8">
    <location>
        <begin position="561"/>
        <end position="580"/>
    </location>
</feature>
<comment type="similarity">
    <text evidence="2">Belongs to the transient receptor potential (TRP) ion channel family.</text>
</comment>
<comment type="subcellular location">
    <subcellularLocation>
        <location evidence="1">Membrane</location>
        <topology evidence="1">Multi-pass membrane protein</topology>
    </subcellularLocation>
</comment>
<feature type="region of interest" description="Disordered" evidence="7">
    <location>
        <begin position="650"/>
        <end position="669"/>
    </location>
</feature>
<feature type="compositionally biased region" description="Basic and acidic residues" evidence="7">
    <location>
        <begin position="894"/>
        <end position="903"/>
    </location>
</feature>
<feature type="transmembrane region" description="Helical" evidence="8">
    <location>
        <begin position="375"/>
        <end position="398"/>
    </location>
</feature>
<feature type="compositionally biased region" description="Polar residues" evidence="7">
    <location>
        <begin position="1066"/>
        <end position="1079"/>
    </location>
</feature>
<accession>A0AA43QPI1</accession>
<evidence type="ECO:0000256" key="1">
    <source>
        <dbReference type="ARBA" id="ARBA00004141"/>
    </source>
</evidence>
<comment type="caution">
    <text evidence="10">The sequence shown here is derived from an EMBL/GenBank/DDBJ whole genome shotgun (WGS) entry which is preliminary data.</text>
</comment>
<feature type="transmembrane region" description="Helical" evidence="8">
    <location>
        <begin position="592"/>
        <end position="611"/>
    </location>
</feature>
<evidence type="ECO:0000256" key="8">
    <source>
        <dbReference type="SAM" id="Phobius"/>
    </source>
</evidence>
<evidence type="ECO:0000256" key="7">
    <source>
        <dbReference type="SAM" id="MobiDB-lite"/>
    </source>
</evidence>
<keyword evidence="11" id="KW-1185">Reference proteome</keyword>
<evidence type="ECO:0000256" key="2">
    <source>
        <dbReference type="ARBA" id="ARBA00010642"/>
    </source>
</evidence>
<dbReference type="Proteomes" id="UP001161017">
    <property type="component" value="Unassembled WGS sequence"/>
</dbReference>
<keyword evidence="4" id="KW-0732">Signal</keyword>
<feature type="transmembrane region" description="Helical" evidence="8">
    <location>
        <begin position="241"/>
        <end position="260"/>
    </location>
</feature>
<dbReference type="AlphaFoldDB" id="A0AA43QPI1"/>
<evidence type="ECO:0000313" key="10">
    <source>
        <dbReference type="EMBL" id="MDI1490225.1"/>
    </source>
</evidence>
<keyword evidence="5 8" id="KW-1133">Transmembrane helix</keyword>
<dbReference type="Pfam" id="PF06011">
    <property type="entry name" value="TRP"/>
    <property type="match status" value="1"/>
</dbReference>